<dbReference type="Gene3D" id="3.40.50.720">
    <property type="entry name" value="NAD(P)-binding Rossmann-like Domain"/>
    <property type="match status" value="2"/>
</dbReference>
<name>A0A212JP25_9BACT</name>
<keyword evidence="4 5" id="KW-0664">Pyridoxine biosynthesis</keyword>
<dbReference type="GO" id="GO:0008615">
    <property type="term" value="P:pyridoxine biosynthetic process"/>
    <property type="evidence" value="ECO:0007669"/>
    <property type="project" value="UniProtKB-UniRule"/>
</dbReference>
<dbReference type="Pfam" id="PF02826">
    <property type="entry name" value="2-Hacid_dh_C"/>
    <property type="match status" value="1"/>
</dbReference>
<dbReference type="InterPro" id="IPR020921">
    <property type="entry name" value="Erythronate-4-P_DHase"/>
</dbReference>
<feature type="binding site" evidence="5">
    <location>
        <position position="175"/>
    </location>
    <ligand>
        <name>NAD(+)</name>
        <dbReference type="ChEBI" id="CHEBI:57540"/>
    </ligand>
</feature>
<feature type="binding site" evidence="5">
    <location>
        <position position="66"/>
    </location>
    <ligand>
        <name>substrate</name>
    </ligand>
</feature>
<evidence type="ECO:0000259" key="6">
    <source>
        <dbReference type="Pfam" id="PF00389"/>
    </source>
</evidence>
<evidence type="ECO:0000259" key="7">
    <source>
        <dbReference type="Pfam" id="PF02826"/>
    </source>
</evidence>
<comment type="similarity">
    <text evidence="5">Belongs to the D-isomer specific 2-hydroxyacid dehydrogenase family. PdxB subfamily.</text>
</comment>
<feature type="active site" evidence="5">
    <location>
        <position position="208"/>
    </location>
</feature>
<dbReference type="NCBIfam" id="NF001309">
    <property type="entry name" value="PRK00257.1"/>
    <property type="match status" value="1"/>
</dbReference>
<evidence type="ECO:0000259" key="8">
    <source>
        <dbReference type="Pfam" id="PF11890"/>
    </source>
</evidence>
<sequence length="371" mass="41279">MKIIADKNIPYLKGVAEYYGDVTYLDGAAFTHDAIKEADTLIVRTVTRFDEAILKNTNVKLICSATIGYDHIDTDYCDAHDIVWHNAPGCNSGSVQQYIVSSLIRISRQKGFELKDKTIGIVGVGNVGKKVAKACEMLGMKVLLNDPPRQKAEQKDLFVSLDEIIDKADIITFHTPLTKESEYKTYHLADTEFFSSLKRKPIIINSARGGIVDTAAIKIAIANNLISGAIIDCWGKEPDIDLEYMEMVDIATPHIAGYSADGKANATRMSLESVADFYGMSKEPLSRIIAPDPVNPIIDLTGLKNSDNLLFDAILHTYDPMSDFERLKASPSTFKQQRNNYPLRREYFAYKINADISSDVRQSLLDFGFAE</sequence>
<dbReference type="InterPro" id="IPR024531">
    <property type="entry name" value="Erythronate-4-P_DHase_dimer"/>
</dbReference>
<feature type="binding site" evidence="5">
    <location>
        <position position="232"/>
    </location>
    <ligand>
        <name>NAD(+)</name>
        <dbReference type="ChEBI" id="CHEBI:57540"/>
    </ligand>
</feature>
<dbReference type="GO" id="GO:0033711">
    <property type="term" value="F:4-phosphoerythronate dehydrogenase activity"/>
    <property type="evidence" value="ECO:0007669"/>
    <property type="project" value="UniProtKB-EC"/>
</dbReference>
<evidence type="ECO:0000256" key="1">
    <source>
        <dbReference type="ARBA" id="ARBA00022490"/>
    </source>
</evidence>
<organism evidence="9">
    <name type="scientific">uncultured Dysgonomonas sp</name>
    <dbReference type="NCBI Taxonomy" id="206096"/>
    <lineage>
        <taxon>Bacteria</taxon>
        <taxon>Pseudomonadati</taxon>
        <taxon>Bacteroidota</taxon>
        <taxon>Bacteroidia</taxon>
        <taxon>Bacteroidales</taxon>
        <taxon>Dysgonomonadaceae</taxon>
        <taxon>Dysgonomonas</taxon>
        <taxon>environmental samples</taxon>
    </lineage>
</organism>
<accession>A0A212JP25</accession>
<feature type="binding site" evidence="5">
    <location>
        <position position="146"/>
    </location>
    <ligand>
        <name>NAD(+)</name>
        <dbReference type="ChEBI" id="CHEBI:57540"/>
    </ligand>
</feature>
<dbReference type="SUPFAM" id="SSF51735">
    <property type="entry name" value="NAD(P)-binding Rossmann-fold domains"/>
    <property type="match status" value="1"/>
</dbReference>
<evidence type="ECO:0000313" key="9">
    <source>
        <dbReference type="EMBL" id="SBW01150.1"/>
    </source>
</evidence>
<dbReference type="InterPro" id="IPR038251">
    <property type="entry name" value="PdxB_dimer_sf"/>
</dbReference>
<dbReference type="InterPro" id="IPR006139">
    <property type="entry name" value="D-isomer_2_OHA_DH_cat_dom"/>
</dbReference>
<dbReference type="PROSITE" id="PS00671">
    <property type="entry name" value="D_2_HYDROXYACID_DH_3"/>
    <property type="match status" value="1"/>
</dbReference>
<dbReference type="CDD" id="cd12158">
    <property type="entry name" value="ErythrP_dh"/>
    <property type="match status" value="1"/>
</dbReference>
<dbReference type="SUPFAM" id="SSF52283">
    <property type="entry name" value="Formate/glycerate dehydrogenase catalytic domain-like"/>
    <property type="match status" value="1"/>
</dbReference>
<dbReference type="GO" id="GO:0005737">
    <property type="term" value="C:cytoplasm"/>
    <property type="evidence" value="ECO:0007669"/>
    <property type="project" value="UniProtKB-SubCell"/>
</dbReference>
<dbReference type="InterPro" id="IPR006140">
    <property type="entry name" value="D-isomer_DH_NAD-bd"/>
</dbReference>
<feature type="active site" evidence="5">
    <location>
        <position position="237"/>
    </location>
</feature>
<protein>
    <recommendedName>
        <fullName evidence="5">Erythronate-4-phosphate dehydrogenase</fullName>
        <ecNumber evidence="5">1.1.1.290</ecNumber>
    </recommendedName>
</protein>
<comment type="subcellular location">
    <subcellularLocation>
        <location evidence="5">Cytoplasm</location>
    </subcellularLocation>
</comment>
<dbReference type="EC" id="1.1.1.290" evidence="5"/>
<dbReference type="InterPro" id="IPR036291">
    <property type="entry name" value="NAD(P)-bd_dom_sf"/>
</dbReference>
<dbReference type="Pfam" id="PF11890">
    <property type="entry name" value="DUF3410"/>
    <property type="match status" value="1"/>
</dbReference>
<feature type="domain" description="D-isomer specific 2-hydroxyacid dehydrogenase NAD-binding" evidence="7">
    <location>
        <begin position="107"/>
        <end position="256"/>
    </location>
</feature>
<dbReference type="Pfam" id="PF00389">
    <property type="entry name" value="2-Hacid_dh"/>
    <property type="match status" value="1"/>
</dbReference>
<feature type="binding site" evidence="5">
    <location>
        <position position="258"/>
    </location>
    <ligand>
        <name>substrate</name>
    </ligand>
</feature>
<keyword evidence="1 5" id="KW-0963">Cytoplasm</keyword>
<dbReference type="GO" id="GO:0046983">
    <property type="term" value="F:protein dimerization activity"/>
    <property type="evidence" value="ECO:0007669"/>
    <property type="project" value="InterPro"/>
</dbReference>
<dbReference type="UniPathway" id="UPA00244">
    <property type="reaction ID" value="UER00310"/>
</dbReference>
<feature type="binding site" evidence="5">
    <location>
        <position position="45"/>
    </location>
    <ligand>
        <name>substrate</name>
    </ligand>
</feature>
<evidence type="ECO:0000256" key="2">
    <source>
        <dbReference type="ARBA" id="ARBA00023002"/>
    </source>
</evidence>
<dbReference type="InterPro" id="IPR029753">
    <property type="entry name" value="D-isomer_DH_CS"/>
</dbReference>
<dbReference type="GO" id="GO:0051287">
    <property type="term" value="F:NAD binding"/>
    <property type="evidence" value="ECO:0007669"/>
    <property type="project" value="InterPro"/>
</dbReference>
<dbReference type="AlphaFoldDB" id="A0A212JP25"/>
<gene>
    <name evidence="5 9" type="primary">pdxB</name>
    <name evidence="9" type="ORF">KL86DYS2_11976</name>
</gene>
<dbReference type="PANTHER" id="PTHR42938">
    <property type="entry name" value="FORMATE DEHYDROGENASE 1"/>
    <property type="match status" value="1"/>
</dbReference>
<feature type="domain" description="D-isomer specific 2-hydroxyacid dehydrogenase catalytic" evidence="6">
    <location>
        <begin position="10"/>
        <end position="278"/>
    </location>
</feature>
<dbReference type="HAMAP" id="MF_01825">
    <property type="entry name" value="PdxB"/>
    <property type="match status" value="1"/>
</dbReference>
<evidence type="ECO:0000256" key="3">
    <source>
        <dbReference type="ARBA" id="ARBA00023027"/>
    </source>
</evidence>
<comment type="catalytic activity">
    <reaction evidence="5">
        <text>4-phospho-D-erythronate + NAD(+) = (R)-3-hydroxy-2-oxo-4-phosphooxybutanoate + NADH + H(+)</text>
        <dbReference type="Rhea" id="RHEA:18829"/>
        <dbReference type="ChEBI" id="CHEBI:15378"/>
        <dbReference type="ChEBI" id="CHEBI:57540"/>
        <dbReference type="ChEBI" id="CHEBI:57945"/>
        <dbReference type="ChEBI" id="CHEBI:58538"/>
        <dbReference type="ChEBI" id="CHEBI:58766"/>
        <dbReference type="EC" id="1.1.1.290"/>
    </reaction>
</comment>
<feature type="domain" description="Erythronate-4-phosphate dehydrogenase dimerisation" evidence="8">
    <location>
        <begin position="292"/>
        <end position="360"/>
    </location>
</feature>
<comment type="subunit">
    <text evidence="5">Homodimer.</text>
</comment>
<feature type="active site" description="Proton donor" evidence="5">
    <location>
        <position position="254"/>
    </location>
</feature>
<comment type="caution">
    <text evidence="5">Lacks conserved residue(s) required for the propagation of feature annotation.</text>
</comment>
<dbReference type="RefSeq" id="WP_296949518.1">
    <property type="nucleotide sequence ID" value="NZ_LT599021.1"/>
</dbReference>
<reference evidence="9" key="1">
    <citation type="submission" date="2016-04" db="EMBL/GenBank/DDBJ databases">
        <authorList>
            <person name="Evans L.H."/>
            <person name="Alamgir A."/>
            <person name="Owens N."/>
            <person name="Weber N.D."/>
            <person name="Virtaneva K."/>
            <person name="Barbian K."/>
            <person name="Babar A."/>
            <person name="Rosenke K."/>
        </authorList>
    </citation>
    <scope>NUCLEOTIDE SEQUENCE</scope>
    <source>
        <strain evidence="9">86-2</strain>
    </source>
</reference>
<comment type="pathway">
    <text evidence="5">Cofactor biosynthesis; pyridoxine 5'-phosphate biosynthesis; pyridoxine 5'-phosphate from D-erythrose 4-phosphate: step 2/5.</text>
</comment>
<dbReference type="EMBL" id="FLUL01000001">
    <property type="protein sequence ID" value="SBW01150.1"/>
    <property type="molecule type" value="Genomic_DNA"/>
</dbReference>
<evidence type="ECO:0000256" key="4">
    <source>
        <dbReference type="ARBA" id="ARBA00023096"/>
    </source>
</evidence>
<evidence type="ECO:0000256" key="5">
    <source>
        <dbReference type="HAMAP-Rule" id="MF_01825"/>
    </source>
</evidence>
<dbReference type="PANTHER" id="PTHR42938:SF9">
    <property type="entry name" value="FORMATE DEHYDROGENASE 1"/>
    <property type="match status" value="1"/>
</dbReference>
<dbReference type="Gene3D" id="3.30.1370.170">
    <property type="match status" value="1"/>
</dbReference>
<keyword evidence="2 5" id="KW-0560">Oxidoreductase</keyword>
<proteinExistence type="inferred from homology"/>
<keyword evidence="3 5" id="KW-0520">NAD</keyword>
<comment type="function">
    <text evidence="5">Catalyzes the oxidation of erythronate-4-phosphate to 3-hydroxy-2-oxo-4-phosphonooxybutanoate.</text>
</comment>
<feature type="binding site" evidence="5">
    <location>
        <position position="257"/>
    </location>
    <ligand>
        <name>NAD(+)</name>
        <dbReference type="ChEBI" id="CHEBI:57540"/>
    </ligand>
</feature>